<evidence type="ECO:0000313" key="2">
    <source>
        <dbReference type="Proteomes" id="UP000024635"/>
    </source>
</evidence>
<dbReference type="AlphaFoldDB" id="A0A016SVF3"/>
<dbReference type="GO" id="GO:0006508">
    <property type="term" value="P:proteolysis"/>
    <property type="evidence" value="ECO:0007669"/>
    <property type="project" value="InterPro"/>
</dbReference>
<protein>
    <recommendedName>
        <fullName evidence="3">Peptidase A2 domain-containing protein</fullName>
    </recommendedName>
</protein>
<reference evidence="2" key="1">
    <citation type="journal article" date="2015" name="Nat. Genet.">
        <title>The genome and transcriptome of the zoonotic hookworm Ancylostoma ceylanicum identify infection-specific gene families.</title>
        <authorList>
            <person name="Schwarz E.M."/>
            <person name="Hu Y."/>
            <person name="Antoshechkin I."/>
            <person name="Miller M.M."/>
            <person name="Sternberg P.W."/>
            <person name="Aroian R.V."/>
        </authorList>
    </citation>
    <scope>NUCLEOTIDE SEQUENCE</scope>
    <source>
        <strain evidence="2">HY135</strain>
    </source>
</reference>
<dbReference type="OrthoDB" id="5875969at2759"/>
<comment type="caution">
    <text evidence="1">The sequence shown here is derived from an EMBL/GenBank/DDBJ whole genome shotgun (WGS) entry which is preliminary data.</text>
</comment>
<evidence type="ECO:0000313" key="1">
    <source>
        <dbReference type="EMBL" id="EYB94480.1"/>
    </source>
</evidence>
<accession>A0A016SVF3</accession>
<evidence type="ECO:0008006" key="3">
    <source>
        <dbReference type="Google" id="ProtNLM"/>
    </source>
</evidence>
<dbReference type="InterPro" id="IPR021109">
    <property type="entry name" value="Peptidase_aspartic_dom_sf"/>
</dbReference>
<dbReference type="GO" id="GO:0004190">
    <property type="term" value="F:aspartic-type endopeptidase activity"/>
    <property type="evidence" value="ECO:0007669"/>
    <property type="project" value="InterPro"/>
</dbReference>
<dbReference type="Proteomes" id="UP000024635">
    <property type="component" value="Unassembled WGS sequence"/>
</dbReference>
<keyword evidence="2" id="KW-1185">Reference proteome</keyword>
<dbReference type="Gene3D" id="2.40.70.10">
    <property type="entry name" value="Acid Proteases"/>
    <property type="match status" value="1"/>
</dbReference>
<gene>
    <name evidence="1" type="primary">Acey_s0171.g322</name>
    <name evidence="1" type="ORF">Y032_0171g322</name>
</gene>
<organism evidence="1 2">
    <name type="scientific">Ancylostoma ceylanicum</name>
    <dbReference type="NCBI Taxonomy" id="53326"/>
    <lineage>
        <taxon>Eukaryota</taxon>
        <taxon>Metazoa</taxon>
        <taxon>Ecdysozoa</taxon>
        <taxon>Nematoda</taxon>
        <taxon>Chromadorea</taxon>
        <taxon>Rhabditida</taxon>
        <taxon>Rhabditina</taxon>
        <taxon>Rhabditomorpha</taxon>
        <taxon>Strongyloidea</taxon>
        <taxon>Ancylostomatidae</taxon>
        <taxon>Ancylostomatinae</taxon>
        <taxon>Ancylostoma</taxon>
    </lineage>
</organism>
<sequence length="185" mass="19998">MVANVRLLGLSRKALLDTGSQISIIPLEMFQASLASGFNLDEDVEEIPIDQQVPVYDASGNKMRFKGAVRLTLQLESGTKQRIALFVMAGGDGMLVLGTNALTKLGINLMSATETLPSGIVEKTSNKPDATVRSAKRPRRRKLQAEAATVAKRVYLRPGETKMLSINRKGIPKEGIVWSQSGMSG</sequence>
<dbReference type="STRING" id="53326.A0A016SVF3"/>
<name>A0A016SVF3_9BILA</name>
<dbReference type="PROSITE" id="PS00141">
    <property type="entry name" value="ASP_PROTEASE"/>
    <property type="match status" value="1"/>
</dbReference>
<dbReference type="SUPFAM" id="SSF50630">
    <property type="entry name" value="Acid proteases"/>
    <property type="match status" value="1"/>
</dbReference>
<dbReference type="EMBL" id="JARK01001507">
    <property type="protein sequence ID" value="EYB94480.1"/>
    <property type="molecule type" value="Genomic_DNA"/>
</dbReference>
<proteinExistence type="predicted"/>
<dbReference type="InterPro" id="IPR001969">
    <property type="entry name" value="Aspartic_peptidase_AS"/>
</dbReference>